<dbReference type="EMBL" id="AFYV02001757">
    <property type="protein sequence ID" value="KFG60948.1"/>
    <property type="molecule type" value="Genomic_DNA"/>
</dbReference>
<evidence type="ECO:0000313" key="1">
    <source>
        <dbReference type="EMBL" id="KFG60948.1"/>
    </source>
</evidence>
<sequence length="156" mass="17565">MHHFWWILRFRPRPSGHKFSCIGFACLSSELLSARAFLPTLCFSVVRNTSQLLSSFFPLLLPPCRGFSFFISSSISLSSLSRCLSLLSSLSLSSSLPLPLSFSSPLELRVTELLCICFLCSPSRSFSRCQRMSRSIAFSGASKPETELEKRRRCPR</sequence>
<reference evidence="1 2" key="1">
    <citation type="submission" date="2014-05" db="EMBL/GenBank/DDBJ databases">
        <authorList>
            <person name="Sibley D."/>
            <person name="Venepally P."/>
            <person name="Karamycheva S."/>
            <person name="Hadjithomas M."/>
            <person name="Khan A."/>
            <person name="Brunk B."/>
            <person name="Roos D."/>
            <person name="Caler E."/>
            <person name="Lorenzi H."/>
        </authorList>
    </citation>
    <scope>NUCLEOTIDE SEQUENCE [LARGE SCALE GENOMIC DNA]</scope>
    <source>
        <strain evidence="1 2">RUB</strain>
    </source>
</reference>
<accession>A0A086LWD0</accession>
<evidence type="ECO:0000313" key="2">
    <source>
        <dbReference type="Proteomes" id="UP000028834"/>
    </source>
</evidence>
<dbReference type="VEuPathDB" id="ToxoDB:TGRUB_431670"/>
<protein>
    <submittedName>
        <fullName evidence="1">Uncharacterized protein</fullName>
    </submittedName>
</protein>
<proteinExistence type="predicted"/>
<gene>
    <name evidence="1" type="ORF">TGRUB_431670</name>
</gene>
<dbReference type="Proteomes" id="UP000028834">
    <property type="component" value="Unassembled WGS sequence"/>
</dbReference>
<comment type="caution">
    <text evidence="1">The sequence shown here is derived from an EMBL/GenBank/DDBJ whole genome shotgun (WGS) entry which is preliminary data.</text>
</comment>
<name>A0A086LWD0_TOXGO</name>
<organism evidence="1 2">
    <name type="scientific">Toxoplasma gondii RUB</name>
    <dbReference type="NCBI Taxonomy" id="935652"/>
    <lineage>
        <taxon>Eukaryota</taxon>
        <taxon>Sar</taxon>
        <taxon>Alveolata</taxon>
        <taxon>Apicomplexa</taxon>
        <taxon>Conoidasida</taxon>
        <taxon>Coccidia</taxon>
        <taxon>Eucoccidiorida</taxon>
        <taxon>Eimeriorina</taxon>
        <taxon>Sarcocystidae</taxon>
        <taxon>Toxoplasma</taxon>
    </lineage>
</organism>
<dbReference type="AlphaFoldDB" id="A0A086LWD0"/>